<reference evidence="2 3" key="1">
    <citation type="submission" date="2014-07" db="EMBL/GenBank/DDBJ databases">
        <title>Unique and conserved regions in Vibrio harveyi and related species in comparison with the shrimp pathogen Vibrio harveyi CAIM 1792.</title>
        <authorList>
            <person name="Espinoza-Valles I."/>
            <person name="Vora G."/>
            <person name="Leekitcharoenphon P."/>
            <person name="Ussery D."/>
            <person name="Hoj L."/>
            <person name="Gomez-Gil B."/>
        </authorList>
    </citation>
    <scope>NUCLEOTIDE SEQUENCE [LARGE SCALE GENOMIC DNA]</scope>
    <source>
        <strain evidence="3">CAIM 1854 / LMG 25443</strain>
    </source>
</reference>
<dbReference type="Proteomes" id="UP000031586">
    <property type="component" value="Unassembled WGS sequence"/>
</dbReference>
<dbReference type="PROSITE" id="PS51257">
    <property type="entry name" value="PROKAR_LIPOPROTEIN"/>
    <property type="match status" value="1"/>
</dbReference>
<dbReference type="RefSeq" id="WP_009705895.1">
    <property type="nucleotide sequence ID" value="NZ_BAOH01000009.1"/>
</dbReference>
<feature type="signal peptide" evidence="1">
    <location>
        <begin position="1"/>
        <end position="24"/>
    </location>
</feature>
<feature type="chain" id="PRO_5002157253" evidence="1">
    <location>
        <begin position="25"/>
        <end position="232"/>
    </location>
</feature>
<evidence type="ECO:0000256" key="1">
    <source>
        <dbReference type="SAM" id="SignalP"/>
    </source>
</evidence>
<sequence length="232" mass="26184">MKYIRIIGCAIAVMLLSGCVSQKAMDIPSDFWQTGGDKNIAVAFVQPPEMDAHRKGGEGLLDMAINEMVTDSVESHIQSLKHDKFELGKSKVATLIKSRGSRSVILPEYYEATDEHKLPKEERKKGYFDYDVSAVKEQYQATHLLVIQTMAAGTLRDYYGFIPLTSPRGYVNAEVTLVDLSNNKIVMEHQILEEVMLPEDVDWDDPDNQYPEITKVINLALERAANRLTEFL</sequence>
<name>A0A0C1ZLE8_9VIBR</name>
<dbReference type="PATRIC" id="fig|1229493.5.peg.252"/>
<accession>A0A0C1ZLE8</accession>
<proteinExistence type="predicted"/>
<keyword evidence="1" id="KW-0732">Signal</keyword>
<organism evidence="2 3">
    <name type="scientific">Vibrio owensii CAIM 1854 = LMG 25443</name>
    <dbReference type="NCBI Taxonomy" id="1229493"/>
    <lineage>
        <taxon>Bacteria</taxon>
        <taxon>Pseudomonadati</taxon>
        <taxon>Pseudomonadota</taxon>
        <taxon>Gammaproteobacteria</taxon>
        <taxon>Vibrionales</taxon>
        <taxon>Vibrionaceae</taxon>
        <taxon>Vibrio</taxon>
    </lineage>
</organism>
<dbReference type="EMBL" id="JPRD01000011">
    <property type="protein sequence ID" value="KIF53926.1"/>
    <property type="molecule type" value="Genomic_DNA"/>
</dbReference>
<evidence type="ECO:0000313" key="3">
    <source>
        <dbReference type="Proteomes" id="UP000031586"/>
    </source>
</evidence>
<gene>
    <name evidence="2" type="ORF">H735_05945</name>
</gene>
<protein>
    <submittedName>
        <fullName evidence="2">Cytidine deaminase</fullName>
    </submittedName>
</protein>
<dbReference type="AlphaFoldDB" id="A0A0C1ZLE8"/>
<comment type="caution">
    <text evidence="2">The sequence shown here is derived from an EMBL/GenBank/DDBJ whole genome shotgun (WGS) entry which is preliminary data.</text>
</comment>
<evidence type="ECO:0000313" key="2">
    <source>
        <dbReference type="EMBL" id="KIF53926.1"/>
    </source>
</evidence>